<name>B8CQU9_SHEPW</name>
<dbReference type="HOGENOM" id="CLU_3405407_0_0_6"/>
<dbReference type="KEGG" id="swp:swp_3888"/>
<dbReference type="EMBL" id="CP000472">
    <property type="protein sequence ID" value="ACJ30565.1"/>
    <property type="molecule type" value="Genomic_DNA"/>
</dbReference>
<organism evidence="1 2">
    <name type="scientific">Shewanella piezotolerans (strain WP3 / JCM 13877)</name>
    <dbReference type="NCBI Taxonomy" id="225849"/>
    <lineage>
        <taxon>Bacteria</taxon>
        <taxon>Pseudomonadati</taxon>
        <taxon>Pseudomonadota</taxon>
        <taxon>Gammaproteobacteria</taxon>
        <taxon>Alteromonadales</taxon>
        <taxon>Shewanellaceae</taxon>
        <taxon>Shewanella</taxon>
    </lineage>
</organism>
<reference evidence="1 2" key="1">
    <citation type="journal article" date="2008" name="PLoS ONE">
        <title>Environmental adaptation: genomic analysis of the piezotolerant and psychrotolerant deep-sea iron reducing bacterium Shewanella piezotolerans WP3.</title>
        <authorList>
            <person name="Wang F."/>
            <person name="Wang J."/>
            <person name="Jian H."/>
            <person name="Zhang B."/>
            <person name="Li S."/>
            <person name="Wang F."/>
            <person name="Zeng X."/>
            <person name="Gao L."/>
            <person name="Bartlett D.H."/>
            <person name="Yu J."/>
            <person name="Hu S."/>
            <person name="Xiao X."/>
        </authorList>
    </citation>
    <scope>NUCLEOTIDE SEQUENCE [LARGE SCALE GENOMIC DNA]</scope>
    <source>
        <strain evidence="2">WP3 / JCM 13877</strain>
    </source>
</reference>
<keyword evidence="2" id="KW-1185">Reference proteome</keyword>
<gene>
    <name evidence="1" type="ordered locus">swp_3888</name>
</gene>
<accession>B8CQU9</accession>
<sequence>MSQFVTDNSKEFALSVEDKIAESIPISIRS</sequence>
<evidence type="ECO:0000313" key="2">
    <source>
        <dbReference type="Proteomes" id="UP000000753"/>
    </source>
</evidence>
<proteinExistence type="predicted"/>
<dbReference type="STRING" id="225849.swp_3888"/>
<dbReference type="Proteomes" id="UP000000753">
    <property type="component" value="Chromosome"/>
</dbReference>
<dbReference type="AlphaFoldDB" id="B8CQU9"/>
<evidence type="ECO:0000313" key="1">
    <source>
        <dbReference type="EMBL" id="ACJ30565.1"/>
    </source>
</evidence>
<protein>
    <submittedName>
        <fullName evidence="1">Uncharacterized protein</fullName>
    </submittedName>
</protein>